<dbReference type="InterPro" id="IPR045584">
    <property type="entry name" value="Pilin-like"/>
</dbReference>
<reference evidence="3 4" key="1">
    <citation type="submission" date="2019-02" db="EMBL/GenBank/DDBJ databases">
        <title>Deep-cultivation of Planctomycetes and their phenomic and genomic characterization uncovers novel biology.</title>
        <authorList>
            <person name="Wiegand S."/>
            <person name="Jogler M."/>
            <person name="Boedeker C."/>
            <person name="Pinto D."/>
            <person name="Vollmers J."/>
            <person name="Rivas-Marin E."/>
            <person name="Kohn T."/>
            <person name="Peeters S.H."/>
            <person name="Heuer A."/>
            <person name="Rast P."/>
            <person name="Oberbeckmann S."/>
            <person name="Bunk B."/>
            <person name="Jeske O."/>
            <person name="Meyerdierks A."/>
            <person name="Storesund J.E."/>
            <person name="Kallscheuer N."/>
            <person name="Luecker S."/>
            <person name="Lage O.M."/>
            <person name="Pohl T."/>
            <person name="Merkel B.J."/>
            <person name="Hornburger P."/>
            <person name="Mueller R.-W."/>
            <person name="Bruemmer F."/>
            <person name="Labrenz M."/>
            <person name="Spormann A.M."/>
            <person name="Op den Camp H."/>
            <person name="Overmann J."/>
            <person name="Amann R."/>
            <person name="Jetten M.S.M."/>
            <person name="Mascher T."/>
            <person name="Medema M.H."/>
            <person name="Devos D.P."/>
            <person name="Kaster A.-K."/>
            <person name="Ovreas L."/>
            <person name="Rohde M."/>
            <person name="Galperin M.Y."/>
            <person name="Jogler C."/>
        </authorList>
    </citation>
    <scope>NUCLEOTIDE SEQUENCE [LARGE SCALE GENOMIC DNA]</scope>
    <source>
        <strain evidence="3 4">Pla85_3_4</strain>
    </source>
</reference>
<dbReference type="AlphaFoldDB" id="A0A518DLI6"/>
<dbReference type="PANTHER" id="PTHR30093">
    <property type="entry name" value="GENERAL SECRETION PATHWAY PROTEIN G"/>
    <property type="match status" value="1"/>
</dbReference>
<gene>
    <name evidence="3" type="ORF">Pla8534_04470</name>
</gene>
<keyword evidence="1" id="KW-0472">Membrane</keyword>
<feature type="domain" description="DUF1559" evidence="2">
    <location>
        <begin position="41"/>
        <end position="304"/>
    </location>
</feature>
<feature type="transmembrane region" description="Helical" evidence="1">
    <location>
        <begin position="12"/>
        <end position="37"/>
    </location>
</feature>
<dbReference type="InterPro" id="IPR011453">
    <property type="entry name" value="DUF1559"/>
</dbReference>
<dbReference type="RefSeq" id="WP_145048878.1">
    <property type="nucleotide sequence ID" value="NZ_CP036433.1"/>
</dbReference>
<accession>A0A518DLI6</accession>
<name>A0A518DLI6_9BACT</name>
<dbReference type="Proteomes" id="UP000317648">
    <property type="component" value="Chromosome"/>
</dbReference>
<sequence length="336" mass="36563">MSFFARGRRQTAGRLGFTLVELLVVMAIIAILVAILLPATQAAREAARRSRCKNNIRQVALAVHSFHEANNCFPYATIDYAPHDGAPSTDNPAKWHTGFVQILPFMEGDVIASRWDTKLARASTVDTDGDGYTNYMLTQMVIPTLTCPSMTPPSAPLADNRGPCSYLFSSGTPEASLLHYWSYYDVPEPQYNGAIVPVITYNADPANPSPNRRATDMKSIIDGTTNTYLLGETDFAPQGTPSTAYGGVWAMGYAGYTWGTTYHPFNNHKNTETVYGAFRSQHPNGAHFAMVDGSVAFTSDSIEPLTYAALSTRAGREIVSEGKVLLPTAVTPDEDD</sequence>
<proteinExistence type="predicted"/>
<keyword evidence="1" id="KW-0812">Transmembrane</keyword>
<dbReference type="KEGG" id="lcre:Pla8534_04470"/>
<dbReference type="PANTHER" id="PTHR30093:SF2">
    <property type="entry name" value="TYPE II SECRETION SYSTEM PROTEIN H"/>
    <property type="match status" value="1"/>
</dbReference>
<protein>
    <submittedName>
        <fullName evidence="3">Putative major pilin subunit</fullName>
    </submittedName>
</protein>
<organism evidence="3 4">
    <name type="scientific">Lignipirellula cremea</name>
    <dbReference type="NCBI Taxonomy" id="2528010"/>
    <lineage>
        <taxon>Bacteria</taxon>
        <taxon>Pseudomonadati</taxon>
        <taxon>Planctomycetota</taxon>
        <taxon>Planctomycetia</taxon>
        <taxon>Pirellulales</taxon>
        <taxon>Pirellulaceae</taxon>
        <taxon>Lignipirellula</taxon>
    </lineage>
</organism>
<dbReference type="Pfam" id="PF07596">
    <property type="entry name" value="SBP_bac_10"/>
    <property type="match status" value="1"/>
</dbReference>
<dbReference type="InterPro" id="IPR012902">
    <property type="entry name" value="N_methyl_site"/>
</dbReference>
<evidence type="ECO:0000313" key="3">
    <source>
        <dbReference type="EMBL" id="QDU92699.1"/>
    </source>
</evidence>
<evidence type="ECO:0000313" key="4">
    <source>
        <dbReference type="Proteomes" id="UP000317648"/>
    </source>
</evidence>
<dbReference type="Pfam" id="PF07963">
    <property type="entry name" value="N_methyl"/>
    <property type="match status" value="1"/>
</dbReference>
<keyword evidence="4" id="KW-1185">Reference proteome</keyword>
<keyword evidence="1" id="KW-1133">Transmembrane helix</keyword>
<evidence type="ECO:0000256" key="1">
    <source>
        <dbReference type="SAM" id="Phobius"/>
    </source>
</evidence>
<evidence type="ECO:0000259" key="2">
    <source>
        <dbReference type="Pfam" id="PF07596"/>
    </source>
</evidence>
<dbReference type="Gene3D" id="3.30.700.10">
    <property type="entry name" value="Glycoprotein, Type 4 Pilin"/>
    <property type="match status" value="1"/>
</dbReference>
<dbReference type="EMBL" id="CP036433">
    <property type="protein sequence ID" value="QDU92699.1"/>
    <property type="molecule type" value="Genomic_DNA"/>
</dbReference>
<dbReference type="OrthoDB" id="263324at2"/>
<dbReference type="InterPro" id="IPR027558">
    <property type="entry name" value="Pre_pil_HX9DG_C"/>
</dbReference>
<dbReference type="NCBIfam" id="TIGR04294">
    <property type="entry name" value="pre_pil_HX9DG"/>
    <property type="match status" value="1"/>
</dbReference>
<dbReference type="SUPFAM" id="SSF54523">
    <property type="entry name" value="Pili subunits"/>
    <property type="match status" value="1"/>
</dbReference>
<dbReference type="NCBIfam" id="TIGR02532">
    <property type="entry name" value="IV_pilin_GFxxxE"/>
    <property type="match status" value="1"/>
</dbReference>